<name>A0ACC4CUF4_POPAL</name>
<proteinExistence type="predicted"/>
<dbReference type="EMBL" id="RCHU02000002">
    <property type="protein sequence ID" value="KAL3605005.1"/>
    <property type="molecule type" value="Genomic_DNA"/>
</dbReference>
<protein>
    <submittedName>
        <fullName evidence="1">Uncharacterized protein</fullName>
    </submittedName>
</protein>
<dbReference type="Proteomes" id="UP000309997">
    <property type="component" value="Unassembled WGS sequence"/>
</dbReference>
<organism evidence="1 2">
    <name type="scientific">Populus alba</name>
    <name type="common">White poplar</name>
    <dbReference type="NCBI Taxonomy" id="43335"/>
    <lineage>
        <taxon>Eukaryota</taxon>
        <taxon>Viridiplantae</taxon>
        <taxon>Streptophyta</taxon>
        <taxon>Embryophyta</taxon>
        <taxon>Tracheophyta</taxon>
        <taxon>Spermatophyta</taxon>
        <taxon>Magnoliopsida</taxon>
        <taxon>eudicotyledons</taxon>
        <taxon>Gunneridae</taxon>
        <taxon>Pentapetalae</taxon>
        <taxon>rosids</taxon>
        <taxon>fabids</taxon>
        <taxon>Malpighiales</taxon>
        <taxon>Salicaceae</taxon>
        <taxon>Saliceae</taxon>
        <taxon>Populus</taxon>
    </lineage>
</organism>
<sequence>MLDESTVCAVDVTELKTERWEQWHLQAPARVSESAEQLHVTPLLVLMMKRPGLVVYKAAVTTVKKVVPICT</sequence>
<reference evidence="1 2" key="1">
    <citation type="journal article" date="2024" name="Plant Biotechnol. J.">
        <title>Genome and CRISPR/Cas9 system of a widespread forest tree (Populus alba) in the world.</title>
        <authorList>
            <person name="Liu Y.J."/>
            <person name="Jiang P.F."/>
            <person name="Han X.M."/>
            <person name="Li X.Y."/>
            <person name="Wang H.M."/>
            <person name="Wang Y.J."/>
            <person name="Wang X.X."/>
            <person name="Zeng Q.Y."/>
        </authorList>
    </citation>
    <scope>NUCLEOTIDE SEQUENCE [LARGE SCALE GENOMIC DNA]</scope>
    <source>
        <strain evidence="2">cv. PAL-ZL1</strain>
    </source>
</reference>
<keyword evidence="2" id="KW-1185">Reference proteome</keyword>
<accession>A0ACC4CUF4</accession>
<comment type="caution">
    <text evidence="1">The sequence shown here is derived from an EMBL/GenBank/DDBJ whole genome shotgun (WGS) entry which is preliminary data.</text>
</comment>
<evidence type="ECO:0000313" key="1">
    <source>
        <dbReference type="EMBL" id="KAL3605005.1"/>
    </source>
</evidence>
<gene>
    <name evidence="1" type="ORF">D5086_005864</name>
</gene>
<evidence type="ECO:0000313" key="2">
    <source>
        <dbReference type="Proteomes" id="UP000309997"/>
    </source>
</evidence>